<dbReference type="AlphaFoldDB" id="A0A6I3LPD7"/>
<gene>
    <name evidence="1" type="ORF">GJV76_13820</name>
</gene>
<evidence type="ECO:0000313" key="1">
    <source>
        <dbReference type="EMBL" id="MTG99190.1"/>
    </source>
</evidence>
<accession>A0A6I3LPD7</accession>
<reference evidence="1 2" key="1">
    <citation type="submission" date="2019-11" db="EMBL/GenBank/DDBJ databases">
        <title>Genome of Strain BIT-d1.</title>
        <authorList>
            <person name="Yang Y."/>
        </authorList>
    </citation>
    <scope>NUCLEOTIDE SEQUENCE [LARGE SCALE GENOMIC DNA]</scope>
    <source>
        <strain evidence="1 2">BIT-d1</strain>
    </source>
</reference>
<keyword evidence="2" id="KW-1185">Reference proteome</keyword>
<dbReference type="EMBL" id="WMJX01000049">
    <property type="protein sequence ID" value="MTG99190.1"/>
    <property type="molecule type" value="Genomic_DNA"/>
</dbReference>
<name>A0A6I3LPD7_9FLAO</name>
<proteinExistence type="predicted"/>
<dbReference type="RefSeq" id="WP_155093192.1">
    <property type="nucleotide sequence ID" value="NZ_WMJX01000049.1"/>
</dbReference>
<dbReference type="OrthoDB" id="1249547at2"/>
<evidence type="ECO:0000313" key="2">
    <source>
        <dbReference type="Proteomes" id="UP000438760"/>
    </source>
</evidence>
<sequence>MICPIFGDEISFNPNIKTWTQAYAIGISNFIKGVAEGAMVGGMIAMSGGLISGGGFRSLFAGGGRGFLQGTLNLVKVAPRSLLTNLRLGITGRNTYKVLDGTTAYLDTYGTTGEASLDDFKKGVKNLPLRILML</sequence>
<protein>
    <submittedName>
        <fullName evidence="1">Uncharacterized protein</fullName>
    </submittedName>
</protein>
<comment type="caution">
    <text evidence="1">The sequence shown here is derived from an EMBL/GenBank/DDBJ whole genome shotgun (WGS) entry which is preliminary data.</text>
</comment>
<dbReference type="Proteomes" id="UP000438760">
    <property type="component" value="Unassembled WGS sequence"/>
</dbReference>
<organism evidence="1 2">
    <name type="scientific">Myroides albus</name>
    <dbReference type="NCBI Taxonomy" id="2562892"/>
    <lineage>
        <taxon>Bacteria</taxon>
        <taxon>Pseudomonadati</taxon>
        <taxon>Bacteroidota</taxon>
        <taxon>Flavobacteriia</taxon>
        <taxon>Flavobacteriales</taxon>
        <taxon>Flavobacteriaceae</taxon>
        <taxon>Myroides</taxon>
    </lineage>
</organism>